<keyword evidence="4" id="KW-1185">Reference proteome</keyword>
<evidence type="ECO:0000313" key="2">
    <source>
        <dbReference type="EMBL" id="KGA96201.1"/>
    </source>
</evidence>
<reference evidence="3 5" key="2">
    <citation type="submission" date="2014-01" db="EMBL/GenBank/DDBJ databases">
        <title>Draft genome sequencing of Bacillus alcalophilus CGMCC 1.3604.</title>
        <authorList>
            <person name="Yang J."/>
            <person name="Diao L."/>
            <person name="Yang S."/>
        </authorList>
    </citation>
    <scope>NUCLEOTIDE SEQUENCE [LARGE SCALE GENOMIC DNA]</scope>
    <source>
        <strain evidence="3 5">CGMCC 1.3604</strain>
    </source>
</reference>
<accession>A0A094WHD0</accession>
<proteinExistence type="predicted"/>
<dbReference type="STRING" id="1218173.BALCAV_0217740"/>
<feature type="domain" description="SGNH hydrolase-type esterase" evidence="1">
    <location>
        <begin position="5"/>
        <end position="177"/>
    </location>
</feature>
<dbReference type="Pfam" id="PF13472">
    <property type="entry name" value="Lipase_GDSL_2"/>
    <property type="match status" value="1"/>
</dbReference>
<dbReference type="InterPro" id="IPR013830">
    <property type="entry name" value="SGNH_hydro"/>
</dbReference>
<dbReference type="RefSeq" id="WP_003323211.1">
    <property type="nucleotide sequence ID" value="NZ_ALPT02000074.1"/>
</dbReference>
<dbReference type="PANTHER" id="PTHR43784">
    <property type="entry name" value="GDSL-LIKE LIPASE/ACYLHYDROLASE, PUTATIVE (AFU_ORTHOLOGUE AFUA_2G00820)-RELATED"/>
    <property type="match status" value="1"/>
</dbReference>
<dbReference type="PANTHER" id="PTHR43784:SF2">
    <property type="entry name" value="GDSL-LIKE LIPASE_ACYLHYDROLASE, PUTATIVE (AFU_ORTHOLOGUE AFUA_2G00820)-RELATED"/>
    <property type="match status" value="1"/>
</dbReference>
<gene>
    <name evidence="3" type="ORF">AJ85_17630</name>
    <name evidence="2" type="ORF">BALCAV_0217740</name>
</gene>
<organism evidence="2 4">
    <name type="scientific">Alkalihalobacillus alcalophilus ATCC 27647 = CGMCC 1.3604</name>
    <dbReference type="NCBI Taxonomy" id="1218173"/>
    <lineage>
        <taxon>Bacteria</taxon>
        <taxon>Bacillati</taxon>
        <taxon>Bacillota</taxon>
        <taxon>Bacilli</taxon>
        <taxon>Bacillales</taxon>
        <taxon>Bacillaceae</taxon>
        <taxon>Alkalihalobacillus</taxon>
    </lineage>
</organism>
<dbReference type="Proteomes" id="UP000297014">
    <property type="component" value="Unassembled WGS sequence"/>
</dbReference>
<dbReference type="InterPro" id="IPR053140">
    <property type="entry name" value="GDSL_Rv0518-like"/>
</dbReference>
<dbReference type="CDD" id="cd01832">
    <property type="entry name" value="SGNH_hydrolase_like_1"/>
    <property type="match status" value="1"/>
</dbReference>
<dbReference type="EMBL" id="ALPT02000074">
    <property type="protein sequence ID" value="KGA96201.1"/>
    <property type="molecule type" value="Genomic_DNA"/>
</dbReference>
<sequence length="194" mass="21903">MFVTIGDSLTEGIGDHTEDLSCRSWVDHFVEKHPEPLPFQNLAKRGLNSTEIRRTQLKEALSLNPTIVSLIAGANDILKGGWNTNRFSENIIGMVESFVEAGSDIIVAKLPDFTKRLSLANAKKVIVQSQLKEANQIIHDLSEKHRLCLIDFWNHPMAGNDSMWSEDHVHPNALGYQEVANVIYHTYYQHKQNA</sequence>
<keyword evidence="3" id="KW-0378">Hydrolase</keyword>
<dbReference type="GO" id="GO:0016787">
    <property type="term" value="F:hydrolase activity"/>
    <property type="evidence" value="ECO:0007669"/>
    <property type="project" value="UniProtKB-KW"/>
</dbReference>
<evidence type="ECO:0000313" key="3">
    <source>
        <dbReference type="EMBL" id="THG89460.1"/>
    </source>
</evidence>
<dbReference type="EMBL" id="JALP01000229">
    <property type="protein sequence ID" value="THG89460.1"/>
    <property type="molecule type" value="Genomic_DNA"/>
</dbReference>
<evidence type="ECO:0000313" key="4">
    <source>
        <dbReference type="Proteomes" id="UP000002754"/>
    </source>
</evidence>
<comment type="caution">
    <text evidence="2">The sequence shown here is derived from an EMBL/GenBank/DDBJ whole genome shotgun (WGS) entry which is preliminary data.</text>
</comment>
<evidence type="ECO:0000259" key="1">
    <source>
        <dbReference type="Pfam" id="PF13472"/>
    </source>
</evidence>
<dbReference type="OrthoDB" id="252349at2"/>
<dbReference type="Gene3D" id="3.40.50.1110">
    <property type="entry name" value="SGNH hydrolase"/>
    <property type="match status" value="1"/>
</dbReference>
<dbReference type="eggNOG" id="COG2755">
    <property type="taxonomic scope" value="Bacteria"/>
</dbReference>
<dbReference type="Proteomes" id="UP000002754">
    <property type="component" value="Unassembled WGS sequence"/>
</dbReference>
<reference evidence="2 4" key="1">
    <citation type="journal article" date="2014" name="Genome Announc.">
        <title>Draft Genome Sequence of Bacillus alcalophilus AV1934, a Classic Alkaliphile Isolated from Human Feces in 1934.</title>
        <authorList>
            <person name="Attie O."/>
            <person name="Jayaprakash A."/>
            <person name="Shah H."/>
            <person name="Paulsen I.T."/>
            <person name="Morino M."/>
            <person name="Takahashi Y."/>
            <person name="Narumi I."/>
            <person name="Sachidanandam R."/>
            <person name="Satoh K."/>
            <person name="Ito M."/>
            <person name="Krulwich T.A."/>
        </authorList>
    </citation>
    <scope>NUCLEOTIDE SEQUENCE [LARGE SCALE GENOMIC DNA]</scope>
    <source>
        <strain evidence="2 4">AV1934</strain>
    </source>
</reference>
<dbReference type="InterPro" id="IPR036514">
    <property type="entry name" value="SGNH_hydro_sf"/>
</dbReference>
<protein>
    <submittedName>
        <fullName evidence="2 3">Lipase</fullName>
    </submittedName>
</protein>
<evidence type="ECO:0000313" key="5">
    <source>
        <dbReference type="Proteomes" id="UP000297014"/>
    </source>
</evidence>
<dbReference type="SUPFAM" id="SSF52266">
    <property type="entry name" value="SGNH hydrolase"/>
    <property type="match status" value="1"/>
</dbReference>
<name>A0A094WHD0_ALKAL</name>
<dbReference type="AlphaFoldDB" id="A0A094WHD0"/>